<protein>
    <recommendedName>
        <fullName evidence="3">Peptidase S9 prolyl oligopeptidase catalytic domain-containing protein</fullName>
    </recommendedName>
</protein>
<dbReference type="VEuPathDB" id="FungiDB:H257_15859"/>
<dbReference type="InterPro" id="IPR029058">
    <property type="entry name" value="AB_hydrolase_fold"/>
</dbReference>
<reference evidence="1 2" key="1">
    <citation type="submission" date="2018-08" db="EMBL/GenBank/DDBJ databases">
        <title>Aphanomyces genome sequencing and annotation.</title>
        <authorList>
            <person name="Minardi D."/>
            <person name="Oidtmann B."/>
            <person name="Van Der Giezen M."/>
            <person name="Studholme D.J."/>
        </authorList>
    </citation>
    <scope>NUCLEOTIDE SEQUENCE [LARGE SCALE GENOMIC DNA]</scope>
    <source>
        <strain evidence="1 2">Si</strain>
    </source>
</reference>
<evidence type="ECO:0008006" key="3">
    <source>
        <dbReference type="Google" id="ProtNLM"/>
    </source>
</evidence>
<dbReference type="SUPFAM" id="SSF53474">
    <property type="entry name" value="alpha/beta-Hydrolases"/>
    <property type="match status" value="1"/>
</dbReference>
<evidence type="ECO:0000313" key="2">
    <source>
        <dbReference type="Proteomes" id="UP000283543"/>
    </source>
</evidence>
<dbReference type="Proteomes" id="UP000283543">
    <property type="component" value="Unassembled WGS sequence"/>
</dbReference>
<dbReference type="VEuPathDB" id="FungiDB:H257_15858"/>
<accession>A0A418C903</accession>
<sequence length="476" mass="52752">MTTPVAAIVDLQERLAKLAPKLALQPMPKIAVAKGKHGTKTSSALRGVDLLLALCATDDQREQVVELVEKYNPSEMELALTGALDAKTNKFNLTKAVFLTDDQLVVHRFVELIELQLEDPESAAGSVALLLTENGHSAADTHVAEECLTIAYALQTLLRYGYRLFDRYINLMVGSFRAFPSIPLAIQGLAVEIDDATNIVDVFGPLFFAPKKAKKSDKKHTMEAAHTPKKRKNRVGAKYTLLFSHGNAEDLGMVYDWFREVSRRINVRRHIIVVQSTDVHILQVNVMAYDYTGYGISLGIPSEEAVYSDIEAAFAYLVNVKKTRPEHILLYGRSLGTGPSCYLAAKQSRLQAPVGGVVLQVCASHHTRLVPLSHACSPSQSPLLSIYRVAFQFRFSLLGDMFCNIDHVGHIESPVTIIHGTRDEVIPFWHGEVRELFVACQAAWRSLPLWVQDAGHNNIEAFLGYDSPPPFMGCSW</sequence>
<gene>
    <name evidence="1" type="ORF">DYB34_009193</name>
</gene>
<dbReference type="PANTHER" id="PTHR12277">
    <property type="entry name" value="ALPHA/BETA HYDROLASE DOMAIN-CONTAINING PROTEIN"/>
    <property type="match status" value="1"/>
</dbReference>
<organism evidence="1 2">
    <name type="scientific">Aphanomyces astaci</name>
    <name type="common">Crayfish plague agent</name>
    <dbReference type="NCBI Taxonomy" id="112090"/>
    <lineage>
        <taxon>Eukaryota</taxon>
        <taxon>Sar</taxon>
        <taxon>Stramenopiles</taxon>
        <taxon>Oomycota</taxon>
        <taxon>Saprolegniomycetes</taxon>
        <taxon>Saprolegniales</taxon>
        <taxon>Verrucalvaceae</taxon>
        <taxon>Aphanomyces</taxon>
    </lineage>
</organism>
<dbReference type="AlphaFoldDB" id="A0A418C903"/>
<comment type="caution">
    <text evidence="1">The sequence shown here is derived from an EMBL/GenBank/DDBJ whole genome shotgun (WGS) entry which is preliminary data.</text>
</comment>
<dbReference type="EMBL" id="QUTB01003233">
    <property type="protein sequence ID" value="RHY69027.1"/>
    <property type="molecule type" value="Genomic_DNA"/>
</dbReference>
<dbReference type="Gene3D" id="3.40.50.1820">
    <property type="entry name" value="alpha/beta hydrolase"/>
    <property type="match status" value="1"/>
</dbReference>
<evidence type="ECO:0000313" key="1">
    <source>
        <dbReference type="EMBL" id="RHY69027.1"/>
    </source>
</evidence>
<dbReference type="PANTHER" id="PTHR12277:SF81">
    <property type="entry name" value="PROTEIN ABHD13"/>
    <property type="match status" value="1"/>
</dbReference>
<name>A0A418C903_APHAT</name>
<proteinExistence type="predicted"/>